<evidence type="ECO:0000313" key="8">
    <source>
        <dbReference type="EMBL" id="CAG9620625.1"/>
    </source>
</evidence>
<keyword evidence="5 7" id="KW-0472">Membrane</keyword>
<feature type="transmembrane region" description="Helical" evidence="7">
    <location>
        <begin position="297"/>
        <end position="330"/>
    </location>
</feature>
<gene>
    <name evidence="8" type="ORF">BACCIP111883_01394</name>
</gene>
<dbReference type="EMBL" id="CAKJTJ010000005">
    <property type="protein sequence ID" value="CAG9620625.1"/>
    <property type="molecule type" value="Genomic_DNA"/>
</dbReference>
<feature type="transmembrane region" description="Helical" evidence="7">
    <location>
        <begin position="254"/>
        <end position="277"/>
    </location>
</feature>
<accession>A0ABM8YL08</accession>
<evidence type="ECO:0000256" key="3">
    <source>
        <dbReference type="ARBA" id="ARBA00022692"/>
    </source>
</evidence>
<dbReference type="Pfam" id="PF00209">
    <property type="entry name" value="SNF"/>
    <property type="match status" value="2"/>
</dbReference>
<feature type="transmembrane region" description="Helical" evidence="7">
    <location>
        <begin position="384"/>
        <end position="402"/>
    </location>
</feature>
<feature type="transmembrane region" description="Helical" evidence="7">
    <location>
        <begin position="173"/>
        <end position="190"/>
    </location>
</feature>
<evidence type="ECO:0000256" key="4">
    <source>
        <dbReference type="ARBA" id="ARBA00022989"/>
    </source>
</evidence>
<comment type="caution">
    <text evidence="8">The sequence shown here is derived from an EMBL/GenBank/DDBJ whole genome shotgun (WGS) entry which is preliminary data.</text>
</comment>
<keyword evidence="2 6" id="KW-0813">Transport</keyword>
<dbReference type="RefSeq" id="WP_230500537.1">
    <property type="nucleotide sequence ID" value="NZ_CAKJTJ010000005.1"/>
</dbReference>
<feature type="transmembrane region" description="Helical" evidence="7">
    <location>
        <begin position="423"/>
        <end position="447"/>
    </location>
</feature>
<dbReference type="SUPFAM" id="SSF161070">
    <property type="entry name" value="SNF-like"/>
    <property type="match status" value="1"/>
</dbReference>
<dbReference type="InterPro" id="IPR037272">
    <property type="entry name" value="SNS_sf"/>
</dbReference>
<dbReference type="InterPro" id="IPR000175">
    <property type="entry name" value="Na/ntran_symport"/>
</dbReference>
<feature type="transmembrane region" description="Helical" evidence="7">
    <location>
        <begin position="210"/>
        <end position="234"/>
    </location>
</feature>
<dbReference type="PROSITE" id="PS50267">
    <property type="entry name" value="NA_NEUROTRAN_SYMP_3"/>
    <property type="match status" value="1"/>
</dbReference>
<feature type="transmembrane region" description="Helical" evidence="7">
    <location>
        <begin position="42"/>
        <end position="64"/>
    </location>
</feature>
<dbReference type="PANTHER" id="PTHR42948:SF1">
    <property type="entry name" value="TRANSPORTER"/>
    <property type="match status" value="1"/>
</dbReference>
<feature type="transmembrane region" description="Helical" evidence="7">
    <location>
        <begin position="85"/>
        <end position="115"/>
    </location>
</feature>
<feature type="transmembrane region" description="Helical" evidence="7">
    <location>
        <begin position="342"/>
        <end position="364"/>
    </location>
</feature>
<proteinExistence type="inferred from homology"/>
<dbReference type="InterPro" id="IPR047218">
    <property type="entry name" value="YocR/YhdH-like"/>
</dbReference>
<evidence type="ECO:0000256" key="7">
    <source>
        <dbReference type="SAM" id="Phobius"/>
    </source>
</evidence>
<dbReference type="PANTHER" id="PTHR42948">
    <property type="entry name" value="TRANSPORTER"/>
    <property type="match status" value="1"/>
</dbReference>
<reference evidence="8 9" key="1">
    <citation type="submission" date="2021-10" db="EMBL/GenBank/DDBJ databases">
        <authorList>
            <person name="Criscuolo A."/>
        </authorList>
    </citation>
    <scope>NUCLEOTIDE SEQUENCE [LARGE SCALE GENOMIC DNA]</scope>
    <source>
        <strain evidence="9">CIP 111883</strain>
    </source>
</reference>
<evidence type="ECO:0000256" key="1">
    <source>
        <dbReference type="ARBA" id="ARBA00004141"/>
    </source>
</evidence>
<evidence type="ECO:0000256" key="6">
    <source>
        <dbReference type="RuleBase" id="RU003732"/>
    </source>
</evidence>
<comment type="similarity">
    <text evidence="6">Belongs to the sodium:neurotransmitter symporter (SNF) (TC 2.A.22) family.</text>
</comment>
<feature type="transmembrane region" description="Helical" evidence="7">
    <location>
        <begin position="12"/>
        <end position="30"/>
    </location>
</feature>
<dbReference type="CDD" id="cd10336">
    <property type="entry name" value="SLC6sbd_Tyt1-Like"/>
    <property type="match status" value="1"/>
</dbReference>
<keyword evidence="4 7" id="KW-1133">Transmembrane helix</keyword>
<evidence type="ECO:0000313" key="9">
    <source>
        <dbReference type="Proteomes" id="UP000789833"/>
    </source>
</evidence>
<sequence>MKQQEQWTSKIGFILAAAGSAIGIGAIWKFPYMAGTNGGGIFLLLFILLTLLIGAPMLLAEFIIGRSTQKDAISAYRELAKGSKWHYIGVLGVVISFILLSFYSVVGGWIVTYLWKSVTGGLSNYTLAEFSGLFEQTIADPFQAVLAQFIFLGITVWVVQAGVQSGLEKSSKILMPLLFIIFFVLLVRSVTLEGAYEGVMYFLKPDPSLITPNAFLLALGMALFSLSVGISIMVTYSSYLEKGEDLIRSAGSVVVLNIIISSLAGLVIFPAVFALGLQPDEGPGLVFVVLPAVFQELPLGGFFLILFLVLLLFATLTSAFSILEIIVAVIVKGNPERRRKVAVITGLIIFMLGIPSAISFGVLSDVTIAGLTIFDAADFLVSNIGLPLGALLISFFVGFRIPKNILEDEFFQGSRVKKSLFQIWYFLIRYVIPIGIFLVFVHSLGFFK</sequence>
<protein>
    <recommendedName>
        <fullName evidence="6">Transporter</fullName>
    </recommendedName>
</protein>
<keyword evidence="3 6" id="KW-0812">Transmembrane</keyword>
<dbReference type="Proteomes" id="UP000789833">
    <property type="component" value="Unassembled WGS sequence"/>
</dbReference>
<organism evidence="8 9">
    <name type="scientific">Sutcliffiella rhizosphaerae</name>
    <dbReference type="NCBI Taxonomy" id="2880967"/>
    <lineage>
        <taxon>Bacteria</taxon>
        <taxon>Bacillati</taxon>
        <taxon>Bacillota</taxon>
        <taxon>Bacilli</taxon>
        <taxon>Bacillales</taxon>
        <taxon>Bacillaceae</taxon>
        <taxon>Sutcliffiella</taxon>
    </lineage>
</organism>
<keyword evidence="6" id="KW-0769">Symport</keyword>
<evidence type="ECO:0000256" key="2">
    <source>
        <dbReference type="ARBA" id="ARBA00022448"/>
    </source>
</evidence>
<evidence type="ECO:0000256" key="5">
    <source>
        <dbReference type="ARBA" id="ARBA00023136"/>
    </source>
</evidence>
<feature type="transmembrane region" description="Helical" evidence="7">
    <location>
        <begin position="142"/>
        <end position="161"/>
    </location>
</feature>
<dbReference type="PROSITE" id="PS00610">
    <property type="entry name" value="NA_NEUROTRAN_SYMP_1"/>
    <property type="match status" value="1"/>
</dbReference>
<comment type="subcellular location">
    <subcellularLocation>
        <location evidence="1">Membrane</location>
        <topology evidence="1">Multi-pass membrane protein</topology>
    </subcellularLocation>
</comment>
<keyword evidence="9" id="KW-1185">Reference proteome</keyword>
<dbReference type="NCBIfam" id="NF037979">
    <property type="entry name" value="Na_transp"/>
    <property type="match status" value="1"/>
</dbReference>
<dbReference type="PRINTS" id="PR00176">
    <property type="entry name" value="NANEUSMPORT"/>
</dbReference>
<name>A0ABM8YL08_9BACI</name>